<dbReference type="PRINTS" id="PR00081">
    <property type="entry name" value="GDHRDH"/>
</dbReference>
<dbReference type="Proteomes" id="UP000182658">
    <property type="component" value="Unassembled WGS sequence"/>
</dbReference>
<dbReference type="CDD" id="cd05233">
    <property type="entry name" value="SDR_c"/>
    <property type="match status" value="1"/>
</dbReference>
<dbReference type="PANTHER" id="PTHR43544">
    <property type="entry name" value="SHORT-CHAIN DEHYDROGENASE/REDUCTASE"/>
    <property type="match status" value="1"/>
</dbReference>
<dbReference type="EMBL" id="KV875100">
    <property type="protein sequence ID" value="OIW26594.1"/>
    <property type="molecule type" value="Genomic_DNA"/>
</dbReference>
<organism evidence="3 4">
    <name type="scientific">Coniochaeta ligniaria NRRL 30616</name>
    <dbReference type="NCBI Taxonomy" id="1408157"/>
    <lineage>
        <taxon>Eukaryota</taxon>
        <taxon>Fungi</taxon>
        <taxon>Dikarya</taxon>
        <taxon>Ascomycota</taxon>
        <taxon>Pezizomycotina</taxon>
        <taxon>Sordariomycetes</taxon>
        <taxon>Sordariomycetidae</taxon>
        <taxon>Coniochaetales</taxon>
        <taxon>Coniochaetaceae</taxon>
        <taxon>Coniochaeta</taxon>
    </lineage>
</organism>
<dbReference type="GO" id="GO:0005737">
    <property type="term" value="C:cytoplasm"/>
    <property type="evidence" value="ECO:0007669"/>
    <property type="project" value="TreeGrafter"/>
</dbReference>
<evidence type="ECO:0000313" key="4">
    <source>
        <dbReference type="Proteomes" id="UP000182658"/>
    </source>
</evidence>
<dbReference type="STRING" id="1408157.A0A1J7JG60"/>
<feature type="non-terminal residue" evidence="3">
    <location>
        <position position="1"/>
    </location>
</feature>
<dbReference type="Pfam" id="PF00106">
    <property type="entry name" value="adh_short"/>
    <property type="match status" value="1"/>
</dbReference>
<feature type="region of interest" description="Disordered" evidence="2">
    <location>
        <begin position="187"/>
        <end position="212"/>
    </location>
</feature>
<dbReference type="InterPro" id="IPR036291">
    <property type="entry name" value="NAD(P)-bd_dom_sf"/>
</dbReference>
<accession>A0A1J7JG60</accession>
<reference evidence="3 4" key="1">
    <citation type="submission" date="2016-10" db="EMBL/GenBank/DDBJ databases">
        <title>Draft genome sequence of Coniochaeta ligniaria NRRL30616, a lignocellulolytic fungus for bioabatement of inhibitors in plant biomass hydrolysates.</title>
        <authorList>
            <consortium name="DOE Joint Genome Institute"/>
            <person name="Jimenez D.J."/>
            <person name="Hector R.E."/>
            <person name="Riley R."/>
            <person name="Sun H."/>
            <person name="Grigoriev I.V."/>
            <person name="Van Elsas J.D."/>
            <person name="Nichols N.N."/>
        </authorList>
    </citation>
    <scope>NUCLEOTIDE SEQUENCE [LARGE SCALE GENOMIC DNA]</scope>
    <source>
        <strain evidence="3 4">NRRL 30616</strain>
    </source>
</reference>
<evidence type="ECO:0000313" key="3">
    <source>
        <dbReference type="EMBL" id="OIW26594.1"/>
    </source>
</evidence>
<dbReference type="PANTHER" id="PTHR43544:SF2">
    <property type="entry name" value="OXIDOREDUCTASE"/>
    <property type="match status" value="1"/>
</dbReference>
<dbReference type="InParanoid" id="A0A1J7JG60"/>
<evidence type="ECO:0000256" key="2">
    <source>
        <dbReference type="SAM" id="MobiDB-lite"/>
    </source>
</evidence>
<gene>
    <name evidence="3" type="ORF">CONLIGDRAFT_580813</name>
</gene>
<dbReference type="SUPFAM" id="SSF51735">
    <property type="entry name" value="NAD(P)-binding Rossmann-fold domains"/>
    <property type="match status" value="1"/>
</dbReference>
<comment type="similarity">
    <text evidence="1">Belongs to the short-chain dehydrogenases/reductases (SDR) family.</text>
</comment>
<dbReference type="Gene3D" id="3.40.50.720">
    <property type="entry name" value="NAD(P)-binding Rossmann-like Domain"/>
    <property type="match status" value="2"/>
</dbReference>
<evidence type="ECO:0000256" key="1">
    <source>
        <dbReference type="ARBA" id="ARBA00006484"/>
    </source>
</evidence>
<sequence length="398" mass="43017">RCYICRLAVHVPHKTCKAMCIPCGDFNTAGSELSMPGNLDLSGKTALVTGARVNLGYHVALRLLRCGARVIVSSRYPRDAVSRYEAESDSSAWIDRLRIVGADFRSARDAFDLVSHVRSIISAWGGRLDILINNAAQTLTDSVKTEGQAVHRENILKDKVSMTPLLQHQYSARVRGGVQATIEGAEDTADLNERSNPNGGGAAPGSSKDMVPLEDKSSWVQSLSEIPYEDVISAHSVNTFVPLILIRELLPLMGDITASPPSSQDNPNRPAGYVINVSSREGIFESSRSNPHKAGRHVHTNMSKAALNMITETEAGPAWGRRRVVINTVNPGYMSAAPEMEEAYDGVRPIGWEDGAGRVLWPVAIGEGGQGTRGGGVVWGRFLKHYGAVRVEPGWGRG</sequence>
<name>A0A1J7JG60_9PEZI</name>
<keyword evidence="4" id="KW-1185">Reference proteome</keyword>
<dbReference type="GO" id="GO:0016491">
    <property type="term" value="F:oxidoreductase activity"/>
    <property type="evidence" value="ECO:0007669"/>
    <property type="project" value="TreeGrafter"/>
</dbReference>
<dbReference type="OrthoDB" id="191139at2759"/>
<proteinExistence type="inferred from homology"/>
<protein>
    <submittedName>
        <fullName evidence="3">NAD(P)-binding protein</fullName>
    </submittedName>
</protein>
<dbReference type="InterPro" id="IPR002347">
    <property type="entry name" value="SDR_fam"/>
</dbReference>
<dbReference type="AlphaFoldDB" id="A0A1J7JG60"/>
<dbReference type="InterPro" id="IPR051468">
    <property type="entry name" value="Fungal_SecMetab_SDRs"/>
</dbReference>